<feature type="region of interest" description="Disordered" evidence="1">
    <location>
        <begin position="42"/>
        <end position="148"/>
    </location>
</feature>
<dbReference type="Proteomes" id="UP001626550">
    <property type="component" value="Unassembled WGS sequence"/>
</dbReference>
<dbReference type="EMBL" id="JBJKFK010003038">
    <property type="protein sequence ID" value="KAL3310338.1"/>
    <property type="molecule type" value="Genomic_DNA"/>
</dbReference>
<keyword evidence="3" id="KW-1185">Reference proteome</keyword>
<reference evidence="2 3" key="1">
    <citation type="submission" date="2024-11" db="EMBL/GenBank/DDBJ databases">
        <title>Adaptive evolution of stress response genes in parasites aligns with host niche diversity.</title>
        <authorList>
            <person name="Hahn C."/>
            <person name="Resl P."/>
        </authorList>
    </citation>
    <scope>NUCLEOTIDE SEQUENCE [LARGE SCALE GENOMIC DNA]</scope>
    <source>
        <strain evidence="2">EGGRZ-B1_66</strain>
        <tissue evidence="2">Body</tissue>
    </source>
</reference>
<evidence type="ECO:0000256" key="1">
    <source>
        <dbReference type="SAM" id="MobiDB-lite"/>
    </source>
</evidence>
<feature type="compositionally biased region" description="Low complexity" evidence="1">
    <location>
        <begin position="114"/>
        <end position="124"/>
    </location>
</feature>
<protein>
    <submittedName>
        <fullName evidence="2">Uncharacterized protein</fullName>
    </submittedName>
</protein>
<dbReference type="AlphaFoldDB" id="A0ABD2PTE5"/>
<evidence type="ECO:0000313" key="3">
    <source>
        <dbReference type="Proteomes" id="UP001626550"/>
    </source>
</evidence>
<feature type="compositionally biased region" description="Polar residues" evidence="1">
    <location>
        <begin position="77"/>
        <end position="90"/>
    </location>
</feature>
<organism evidence="2 3">
    <name type="scientific">Cichlidogyrus casuarinus</name>
    <dbReference type="NCBI Taxonomy" id="1844966"/>
    <lineage>
        <taxon>Eukaryota</taxon>
        <taxon>Metazoa</taxon>
        <taxon>Spiralia</taxon>
        <taxon>Lophotrochozoa</taxon>
        <taxon>Platyhelminthes</taxon>
        <taxon>Monogenea</taxon>
        <taxon>Monopisthocotylea</taxon>
        <taxon>Dactylogyridea</taxon>
        <taxon>Ancyrocephalidae</taxon>
        <taxon>Cichlidogyrus</taxon>
    </lineage>
</organism>
<name>A0ABD2PTE5_9PLAT</name>
<gene>
    <name evidence="2" type="ORF">Ciccas_011094</name>
</gene>
<accession>A0ABD2PTE5</accession>
<proteinExistence type="predicted"/>
<evidence type="ECO:0000313" key="2">
    <source>
        <dbReference type="EMBL" id="KAL3310338.1"/>
    </source>
</evidence>
<sequence>MKEVERRPKYPELMKEEFYQIHANPPFDVAVWYQQAISRRPSDASSVATPIEHRHHSDLLASPMSSRTLSPMEDNLSLASYQPHGSSNELVETCADGEQAGEVDKSNFSSGYISDSSPNSMRSSPILDRSLPGSFSERRPLKPQVTIT</sequence>
<comment type="caution">
    <text evidence="2">The sequence shown here is derived from an EMBL/GenBank/DDBJ whole genome shotgun (WGS) entry which is preliminary data.</text>
</comment>